<dbReference type="PROSITE" id="PS50297">
    <property type="entry name" value="ANK_REP_REGION"/>
    <property type="match status" value="1"/>
</dbReference>
<reference evidence="3 4" key="1">
    <citation type="journal article" date="2018" name="PLoS Pathog.">
        <title>Evolution of structural diversity of trichothecenes, a family of toxins produced by plant pathogenic and entomopathogenic fungi.</title>
        <authorList>
            <person name="Proctor R.H."/>
            <person name="McCormick S.P."/>
            <person name="Kim H.S."/>
            <person name="Cardoza R.E."/>
            <person name="Stanley A.M."/>
            <person name="Lindo L."/>
            <person name="Kelly A."/>
            <person name="Brown D.W."/>
            <person name="Lee T."/>
            <person name="Vaughan M.M."/>
            <person name="Alexander N.J."/>
            <person name="Busman M."/>
            <person name="Gutierrez S."/>
        </authorList>
    </citation>
    <scope>NUCLEOTIDE SEQUENCE [LARGE SCALE GENOMIC DNA]</scope>
    <source>
        <strain evidence="3 4">IBT 40837</strain>
    </source>
</reference>
<dbReference type="PROSITE" id="PS50088">
    <property type="entry name" value="ANK_REPEAT"/>
    <property type="match status" value="2"/>
</dbReference>
<comment type="caution">
    <text evidence="3">The sequence shown here is derived from an EMBL/GenBank/DDBJ whole genome shotgun (WGS) entry which is preliminary data.</text>
</comment>
<dbReference type="Pfam" id="PF00023">
    <property type="entry name" value="Ank"/>
    <property type="match status" value="1"/>
</dbReference>
<dbReference type="AlphaFoldDB" id="A0A395NDI5"/>
<evidence type="ECO:0000256" key="2">
    <source>
        <dbReference type="PROSITE-ProRule" id="PRU00023"/>
    </source>
</evidence>
<dbReference type="GO" id="GO:0009446">
    <property type="term" value="P:putrescine biosynthetic process"/>
    <property type="evidence" value="ECO:0007669"/>
    <property type="project" value="InterPro"/>
</dbReference>
<dbReference type="GO" id="GO:0047632">
    <property type="term" value="F:agmatine deiminase activity"/>
    <property type="evidence" value="ECO:0007669"/>
    <property type="project" value="TreeGrafter"/>
</dbReference>
<sequence>MKDKAPRLFSDLTKQNDWDGLIEEIRQKECQMAAIDIIWRDQRYDEECAAAEDRHQGALLNLKTIGANIAELQKAVENANTDHDQRELLAWLCDVDPSPMYNAARNKHKDGTGEWLIKDNAEFKAWVQNPRSLLWLHGKELDGQRERLMKTLHRKETDIDASLRGYLSEPEKMEIDLCTHRSEIEKDIDKYINITLADANYNSWPDDIKAEVTRILIEKSDGMPRFQYVRCQFEALQKLRSVGEIHRALDDLPKGLDETYKRMLHIIDNQYRKQVANPLKWLAFSVETLSIDELAEIFVMHPDDDDVIGDKLFNTQDILTYFSGLIVVERQKSLDLPGFLIDETSITGQVHLAHFSIKKYLTSSRVRNDLPEERLLLDHGADVNALGGEHGTALQAVCSDFSKTPLVQLLLDHGANVNALGGRCATALQATSQFLLDRGANMNIEGGEYGTPLQAACAGGQGRHLVQSLLDRGADVNAAGGNHGTALQIARAGSWQRSDDDDIEVTRILLEYGANARVHGGEHGSPLHSAAKRCLNSLAQQLLDHGPEINHIDGKLGSALHCALFPQGPQELDWRGLKERESAASLMKWSTAMIRLLLERGADVNLSGGEYGFPLQAACAIVYDYDAQLEGGFCTIHSRRNNFFLRNTRPQAFFPIMVNERVKTLLDECTEIDINAHGGVFGTALQAAAYSVHLRTMADFSLRRLPEWAPQSKVIMGWPGLHAVLKNHPQRLAVATKEVSEVATAIANYQPVTVVVGSERYEEAEAYFSSFETPFPITLHRVAGGSMDVWLRDFAPTFVVKEGPGRDRSLVGLDWNFNGWGNKHLTPTTEVFTETFLQESQIERIETSIITEGGSLETDGDGTILITESSIVNDNRNPGKSREDIEIELKRTLGVEKANEVEEGEWTAVYKEALDILSHETDAKGRRFSIIEVEEPDPALLPPDDGFEGDPAVRSYVNYFLVNEGIILSQFGDEIHDIAAYNTIQALIGNERTVFPVQINELPRLGGGIHCITLDILQFPIIKASCNE</sequence>
<dbReference type="PANTHER" id="PTHR31377">
    <property type="entry name" value="AGMATINE DEIMINASE-RELATED"/>
    <property type="match status" value="1"/>
</dbReference>
<dbReference type="InterPro" id="IPR002110">
    <property type="entry name" value="Ankyrin_rpt"/>
</dbReference>
<dbReference type="SUPFAM" id="SSF55909">
    <property type="entry name" value="Pentein"/>
    <property type="match status" value="1"/>
</dbReference>
<dbReference type="Gene3D" id="3.75.10.10">
    <property type="entry name" value="L-arginine/glycine Amidinotransferase, Chain A"/>
    <property type="match status" value="2"/>
</dbReference>
<keyword evidence="4" id="KW-1185">Reference proteome</keyword>
<dbReference type="Gene3D" id="1.25.40.20">
    <property type="entry name" value="Ankyrin repeat-containing domain"/>
    <property type="match status" value="3"/>
</dbReference>
<dbReference type="InterPro" id="IPR007466">
    <property type="entry name" value="Peptidyl-Arg-deiminase_porph"/>
</dbReference>
<dbReference type="SUPFAM" id="SSF48403">
    <property type="entry name" value="Ankyrin repeat"/>
    <property type="match status" value="1"/>
</dbReference>
<proteinExistence type="predicted"/>
<evidence type="ECO:0000313" key="4">
    <source>
        <dbReference type="Proteomes" id="UP000266272"/>
    </source>
</evidence>
<gene>
    <name evidence="3" type="ORF">TARUN_8312</name>
</gene>
<dbReference type="SMART" id="SM00248">
    <property type="entry name" value="ANK"/>
    <property type="match status" value="4"/>
</dbReference>
<dbReference type="InterPro" id="IPR036770">
    <property type="entry name" value="Ankyrin_rpt-contain_sf"/>
</dbReference>
<dbReference type="GO" id="GO:0004668">
    <property type="term" value="F:protein-arginine deiminase activity"/>
    <property type="evidence" value="ECO:0007669"/>
    <property type="project" value="InterPro"/>
</dbReference>
<protein>
    <submittedName>
        <fullName evidence="3">Porphyromonas-type peptidyl-arginine deiminase</fullName>
    </submittedName>
</protein>
<dbReference type="PANTHER" id="PTHR31377:SF0">
    <property type="entry name" value="AGMATINE DEIMINASE-RELATED"/>
    <property type="match status" value="1"/>
</dbReference>
<dbReference type="Pfam" id="PF04371">
    <property type="entry name" value="PAD_porph"/>
    <property type="match status" value="1"/>
</dbReference>
<dbReference type="Proteomes" id="UP000266272">
    <property type="component" value="Unassembled WGS sequence"/>
</dbReference>
<dbReference type="OrthoDB" id="544103at2759"/>
<evidence type="ECO:0000313" key="3">
    <source>
        <dbReference type="EMBL" id="RFU73931.1"/>
    </source>
</evidence>
<dbReference type="EMBL" id="PXOA01000589">
    <property type="protein sequence ID" value="RFU73931.1"/>
    <property type="molecule type" value="Genomic_DNA"/>
</dbReference>
<feature type="repeat" description="ANK" evidence="2">
    <location>
        <begin position="448"/>
        <end position="481"/>
    </location>
</feature>
<evidence type="ECO:0000256" key="1">
    <source>
        <dbReference type="ARBA" id="ARBA00022801"/>
    </source>
</evidence>
<dbReference type="STRING" id="490622.A0A395NDI5"/>
<accession>A0A395NDI5</accession>
<name>A0A395NDI5_TRIAR</name>
<feature type="repeat" description="ANK" evidence="2">
    <location>
        <begin position="522"/>
        <end position="554"/>
    </location>
</feature>
<keyword evidence="2" id="KW-0040">ANK repeat</keyword>
<keyword evidence="1" id="KW-0378">Hydrolase</keyword>
<organism evidence="3 4">
    <name type="scientific">Trichoderma arundinaceum</name>
    <dbReference type="NCBI Taxonomy" id="490622"/>
    <lineage>
        <taxon>Eukaryota</taxon>
        <taxon>Fungi</taxon>
        <taxon>Dikarya</taxon>
        <taxon>Ascomycota</taxon>
        <taxon>Pezizomycotina</taxon>
        <taxon>Sordariomycetes</taxon>
        <taxon>Hypocreomycetidae</taxon>
        <taxon>Hypocreales</taxon>
        <taxon>Hypocreaceae</taxon>
        <taxon>Trichoderma</taxon>
    </lineage>
</organism>